<protein>
    <submittedName>
        <fullName evidence="2">Uncharacterized protein</fullName>
    </submittedName>
</protein>
<accession>A0ABU6XIK1</accession>
<keyword evidence="1" id="KW-0812">Transmembrane</keyword>
<organism evidence="2 3">
    <name type="scientific">Stylosanthes scabra</name>
    <dbReference type="NCBI Taxonomy" id="79078"/>
    <lineage>
        <taxon>Eukaryota</taxon>
        <taxon>Viridiplantae</taxon>
        <taxon>Streptophyta</taxon>
        <taxon>Embryophyta</taxon>
        <taxon>Tracheophyta</taxon>
        <taxon>Spermatophyta</taxon>
        <taxon>Magnoliopsida</taxon>
        <taxon>eudicotyledons</taxon>
        <taxon>Gunneridae</taxon>
        <taxon>Pentapetalae</taxon>
        <taxon>rosids</taxon>
        <taxon>fabids</taxon>
        <taxon>Fabales</taxon>
        <taxon>Fabaceae</taxon>
        <taxon>Papilionoideae</taxon>
        <taxon>50 kb inversion clade</taxon>
        <taxon>dalbergioids sensu lato</taxon>
        <taxon>Dalbergieae</taxon>
        <taxon>Pterocarpus clade</taxon>
        <taxon>Stylosanthes</taxon>
    </lineage>
</organism>
<evidence type="ECO:0000313" key="2">
    <source>
        <dbReference type="EMBL" id="MED6197021.1"/>
    </source>
</evidence>
<comment type="caution">
    <text evidence="2">The sequence shown here is derived from an EMBL/GenBank/DDBJ whole genome shotgun (WGS) entry which is preliminary data.</text>
</comment>
<proteinExistence type="predicted"/>
<evidence type="ECO:0000313" key="3">
    <source>
        <dbReference type="Proteomes" id="UP001341840"/>
    </source>
</evidence>
<dbReference type="Proteomes" id="UP001341840">
    <property type="component" value="Unassembled WGS sequence"/>
</dbReference>
<keyword evidence="1" id="KW-0472">Membrane</keyword>
<feature type="transmembrane region" description="Helical" evidence="1">
    <location>
        <begin position="120"/>
        <end position="140"/>
    </location>
</feature>
<keyword evidence="1" id="KW-1133">Transmembrane helix</keyword>
<dbReference type="EMBL" id="JASCZI010211835">
    <property type="protein sequence ID" value="MED6197021.1"/>
    <property type="molecule type" value="Genomic_DNA"/>
</dbReference>
<name>A0ABU6XIK1_9FABA</name>
<keyword evidence="3" id="KW-1185">Reference proteome</keyword>
<gene>
    <name evidence="2" type="ORF">PIB30_052813</name>
</gene>
<evidence type="ECO:0000256" key="1">
    <source>
        <dbReference type="SAM" id="Phobius"/>
    </source>
</evidence>
<reference evidence="2 3" key="1">
    <citation type="journal article" date="2023" name="Plants (Basel)">
        <title>Bridging the Gap: Combining Genomics and Transcriptomics Approaches to Understand Stylosanthes scabra, an Orphan Legume from the Brazilian Caatinga.</title>
        <authorList>
            <person name="Ferreira-Neto J.R.C."/>
            <person name="da Silva M.D."/>
            <person name="Binneck E."/>
            <person name="de Melo N.F."/>
            <person name="da Silva R.H."/>
            <person name="de Melo A.L.T.M."/>
            <person name="Pandolfi V."/>
            <person name="Bustamante F.O."/>
            <person name="Brasileiro-Vidal A.C."/>
            <person name="Benko-Iseppon A.M."/>
        </authorList>
    </citation>
    <scope>NUCLEOTIDE SEQUENCE [LARGE SCALE GENOMIC DNA]</scope>
    <source>
        <tissue evidence="2">Leaves</tissue>
    </source>
</reference>
<sequence length="145" mass="15590">MLLGPGSGLVKPGPARPGPCAPLTAPSPTLLLVLSLSSRRDDSSVTDLCSPSSSPSSALSRFCLLSPRLYLLCLVPTKTIAVIVSSSRLLRRRNASSSSSHDPGSCCFFVRPGLVSSSSFFFFFLFVHFCPVVMVVVSEVRVRRW</sequence>